<feature type="region of interest" description="Disordered" evidence="1">
    <location>
        <begin position="620"/>
        <end position="676"/>
    </location>
</feature>
<feature type="compositionally biased region" description="Basic residues" evidence="1">
    <location>
        <begin position="623"/>
        <end position="634"/>
    </location>
</feature>
<feature type="compositionally biased region" description="Basic and acidic residues" evidence="1">
    <location>
        <begin position="480"/>
        <end position="492"/>
    </location>
</feature>
<evidence type="ECO:0000313" key="3">
    <source>
        <dbReference type="Proteomes" id="UP000024837"/>
    </source>
</evidence>
<gene>
    <name evidence="2" type="ORF">DRE_00933</name>
</gene>
<reference evidence="2 3" key="1">
    <citation type="submission" date="2013-05" db="EMBL/GenBank/DDBJ databases">
        <title>Drechslerella stenobrocha genome reveals carnivorous origination and mechanical trapping mechanism of predatory fungi.</title>
        <authorList>
            <person name="Liu X."/>
            <person name="Zhang W."/>
            <person name="Liu K."/>
        </authorList>
    </citation>
    <scope>NUCLEOTIDE SEQUENCE [LARGE SCALE GENOMIC DNA]</scope>
    <source>
        <strain evidence="2 3">248</strain>
    </source>
</reference>
<feature type="region of interest" description="Disordered" evidence="1">
    <location>
        <begin position="319"/>
        <end position="354"/>
    </location>
</feature>
<feature type="compositionally biased region" description="Basic residues" evidence="1">
    <location>
        <begin position="398"/>
        <end position="408"/>
    </location>
</feature>
<feature type="region of interest" description="Disordered" evidence="1">
    <location>
        <begin position="215"/>
        <end position="236"/>
    </location>
</feature>
<dbReference type="EMBL" id="KI966433">
    <property type="protein sequence ID" value="EWC44874.1"/>
    <property type="molecule type" value="Genomic_DNA"/>
</dbReference>
<feature type="region of interest" description="Disordered" evidence="1">
    <location>
        <begin position="453"/>
        <end position="496"/>
    </location>
</feature>
<protein>
    <recommendedName>
        <fullName evidence="4">Stc1 domain-containing protein</fullName>
    </recommendedName>
</protein>
<dbReference type="HOGENOM" id="CLU_394834_0_0_1"/>
<feature type="compositionally biased region" description="Basic and acidic residues" evidence="1">
    <location>
        <begin position="572"/>
        <end position="583"/>
    </location>
</feature>
<accession>W7HNZ8</accession>
<sequence>MSSCTNREHSQRSALKLVKYVPNVLDEAMSNPSSDAQVPIVLLPAMSENGYAIGIADPDGSPAWAKPAAAVETADCHRCHCHGGHRRRATRTSHGPEYLIPMGAPVPGQYPPGVILIPPVGPRMIPCAPIPGPNLVGRDIPGEYMRHHNHPFMHYGGNEAGELAQEFSQMRLQEEQAERFRFEEWEREQALSSARQQAPVDARAEYNRKRWARAMGVRQESDTDESESSASEEAARTININIRQPCKICKEFITVETQTVQHRFVSDGSNDGAGINIDGPNTINTDLMCDRCKAGIKEEAERADFLRRLVREVVDEKGSIDPRKVDKSKADDDEERAKLRASHSRDKAAAETKLDHKNQYKSYKHSLRSHGLGVGENHFEKHPRETFADGTTPERNDRRHHTRRSSRYRKVRPFIGHQTYIYSGSELDSNEENQVIVTPHKIRTRAALATLNKSRHTNVREQISSDSSSEGSESENMGIRYHDSEDSSDQSRRSYHKRSYNIPLAESIKENPGEFVESVLRQLNNGPHGKRGNGIQITLKPRVNTKGQAAEFIPVIDSANSTSSSGSFGGNKENESDSKENRPTKLSRHSTKKGSSRVHIPSIKGKGSYALVEVPASEANHGHTGRHVHRHHRSGPTSEHLGESTPRAKPAESVRHSSPQIKLAKGSCVKDEKRGGHVAAGGRASYLRSWSFLSKTSI</sequence>
<evidence type="ECO:0000256" key="1">
    <source>
        <dbReference type="SAM" id="MobiDB-lite"/>
    </source>
</evidence>
<keyword evidence="3" id="KW-1185">Reference proteome</keyword>
<feature type="region of interest" description="Disordered" evidence="1">
    <location>
        <begin position="371"/>
        <end position="408"/>
    </location>
</feature>
<feature type="compositionally biased region" description="Low complexity" evidence="1">
    <location>
        <begin position="464"/>
        <end position="475"/>
    </location>
</feature>
<name>W7HNZ8_9PEZI</name>
<dbReference type="OrthoDB" id="5370466at2759"/>
<evidence type="ECO:0000313" key="2">
    <source>
        <dbReference type="EMBL" id="EWC44874.1"/>
    </source>
</evidence>
<evidence type="ECO:0008006" key="4">
    <source>
        <dbReference type="Google" id="ProtNLM"/>
    </source>
</evidence>
<feature type="compositionally biased region" description="Basic residues" evidence="1">
    <location>
        <begin position="585"/>
        <end position="596"/>
    </location>
</feature>
<feature type="compositionally biased region" description="Basic and acidic residues" evidence="1">
    <location>
        <begin position="377"/>
        <end position="397"/>
    </location>
</feature>
<proteinExistence type="predicted"/>
<feature type="region of interest" description="Disordered" evidence="1">
    <location>
        <begin position="554"/>
        <end position="606"/>
    </location>
</feature>
<dbReference type="Proteomes" id="UP000024837">
    <property type="component" value="Unassembled WGS sequence"/>
</dbReference>
<dbReference type="AlphaFoldDB" id="W7HNZ8"/>
<organism evidence="2 3">
    <name type="scientific">Drechslerella stenobrocha 248</name>
    <dbReference type="NCBI Taxonomy" id="1043628"/>
    <lineage>
        <taxon>Eukaryota</taxon>
        <taxon>Fungi</taxon>
        <taxon>Dikarya</taxon>
        <taxon>Ascomycota</taxon>
        <taxon>Pezizomycotina</taxon>
        <taxon>Orbiliomycetes</taxon>
        <taxon>Orbiliales</taxon>
        <taxon>Orbiliaceae</taxon>
        <taxon>Drechslerella</taxon>
    </lineage>
</organism>